<dbReference type="KEGG" id="bgp:BGL_2c03970"/>
<sequence length="130" mass="14407">MPDDGRLHLTRVELERIALQHRWSALDDEVRETLAARGVHCLLCGVTEWQGRHPAGLVSVGWAWLLKPVGEAELAPGSIGSNLMLTGEHGEPLGRRATDALLRARLATLGWQADVYVALARHWPRKPLLQ</sequence>
<evidence type="ECO:0000313" key="1">
    <source>
        <dbReference type="EMBL" id="AJK48488.1"/>
    </source>
</evidence>
<organism evidence="1 2">
    <name type="scientific">Burkholderia plantarii</name>
    <dbReference type="NCBI Taxonomy" id="41899"/>
    <lineage>
        <taxon>Bacteria</taxon>
        <taxon>Pseudomonadati</taxon>
        <taxon>Pseudomonadota</taxon>
        <taxon>Betaproteobacteria</taxon>
        <taxon>Burkholderiales</taxon>
        <taxon>Burkholderiaceae</taxon>
        <taxon>Burkholderia</taxon>
    </lineage>
</organism>
<dbReference type="Pfam" id="PF16245">
    <property type="entry name" value="DUF4902"/>
    <property type="match status" value="1"/>
</dbReference>
<protein>
    <recommendedName>
        <fullName evidence="3">DUF4902 domain-containing protein</fullName>
    </recommendedName>
</protein>
<reference evidence="1 2" key="2">
    <citation type="journal article" date="2016" name="Appl. Microbiol. Biotechnol.">
        <title>Mutations improving production and secretion of extracellular lipase by Burkholderia glumae PG1.</title>
        <authorList>
            <person name="Knapp A."/>
            <person name="Voget S."/>
            <person name="Gao R."/>
            <person name="Zaburannyi N."/>
            <person name="Krysciak D."/>
            <person name="Breuer M."/>
            <person name="Hauer B."/>
            <person name="Streit W.R."/>
            <person name="Muller R."/>
            <person name="Daniel R."/>
            <person name="Jaeger K.E."/>
        </authorList>
    </citation>
    <scope>NUCLEOTIDE SEQUENCE [LARGE SCALE GENOMIC DNA]</scope>
    <source>
        <strain evidence="1 2">PG1</strain>
    </source>
</reference>
<gene>
    <name evidence="1" type="ORF">BGL_2c03970</name>
</gene>
<dbReference type="InterPro" id="IPR032598">
    <property type="entry name" value="RsaM-like"/>
</dbReference>
<dbReference type="Proteomes" id="UP000031838">
    <property type="component" value="Chromosome 2"/>
</dbReference>
<dbReference type="Gene3D" id="3.10.450.610">
    <property type="match status" value="1"/>
</dbReference>
<proteinExistence type="predicted"/>
<dbReference type="EMBL" id="CP002581">
    <property type="protein sequence ID" value="AJK48488.1"/>
    <property type="molecule type" value="Genomic_DNA"/>
</dbReference>
<keyword evidence="2" id="KW-1185">Reference proteome</keyword>
<dbReference type="AlphaFoldDB" id="A0A0B6RYM8"/>
<evidence type="ECO:0000313" key="2">
    <source>
        <dbReference type="Proteomes" id="UP000031838"/>
    </source>
</evidence>
<dbReference type="RefSeq" id="WP_042627122.1">
    <property type="nucleotide sequence ID" value="NZ_CP002581.1"/>
</dbReference>
<reference evidence="2" key="1">
    <citation type="submission" date="2011-03" db="EMBL/GenBank/DDBJ databases">
        <authorList>
            <person name="Voget S."/>
            <person name="Streit W.R."/>
            <person name="Jaeger K.E."/>
            <person name="Daniel R."/>
        </authorList>
    </citation>
    <scope>NUCLEOTIDE SEQUENCE [LARGE SCALE GENOMIC DNA]</scope>
    <source>
        <strain evidence="2">PG1</strain>
    </source>
</reference>
<name>A0A0B6RYM8_BURPL</name>
<accession>A0A0B6RYM8</accession>
<dbReference type="HOGENOM" id="CLU_1934069_0_0_4"/>
<evidence type="ECO:0008006" key="3">
    <source>
        <dbReference type="Google" id="ProtNLM"/>
    </source>
</evidence>